<dbReference type="AlphaFoldDB" id="A0A0P1AZ23"/>
<accession>A0A0P1AZ23</accession>
<dbReference type="EMBL" id="CCYD01002089">
    <property type="protein sequence ID" value="CEG46624.1"/>
    <property type="molecule type" value="Genomic_DNA"/>
</dbReference>
<dbReference type="RefSeq" id="XP_024582993.1">
    <property type="nucleotide sequence ID" value="XM_024717500.1"/>
</dbReference>
<dbReference type="Proteomes" id="UP000054928">
    <property type="component" value="Unassembled WGS sequence"/>
</dbReference>
<evidence type="ECO:0000313" key="2">
    <source>
        <dbReference type="Proteomes" id="UP000054928"/>
    </source>
</evidence>
<organism evidence="1 2">
    <name type="scientific">Plasmopara halstedii</name>
    <name type="common">Downy mildew of sunflower</name>
    <dbReference type="NCBI Taxonomy" id="4781"/>
    <lineage>
        <taxon>Eukaryota</taxon>
        <taxon>Sar</taxon>
        <taxon>Stramenopiles</taxon>
        <taxon>Oomycota</taxon>
        <taxon>Peronosporomycetes</taxon>
        <taxon>Peronosporales</taxon>
        <taxon>Peronosporaceae</taxon>
        <taxon>Plasmopara</taxon>
    </lineage>
</organism>
<sequence>MGKRKTRGPEVCFQRRFDSLFENAADCDAANKLRKDLALTVEKQCRIIKLIRNKIPDAKNADARNVIHHILEHLLHRVEKNEELTGVIWDHGLQLYKITRQDKQSKRKKLKVTTQETQEQ</sequence>
<proteinExistence type="predicted"/>
<dbReference type="OMA" id="HRISQTQ"/>
<name>A0A0P1AZ23_PLAHL</name>
<evidence type="ECO:0000313" key="1">
    <source>
        <dbReference type="EMBL" id="CEG46624.1"/>
    </source>
</evidence>
<reference evidence="2" key="1">
    <citation type="submission" date="2014-09" db="EMBL/GenBank/DDBJ databases">
        <authorList>
            <person name="Sharma Rahul"/>
            <person name="Thines Marco"/>
        </authorList>
    </citation>
    <scope>NUCLEOTIDE SEQUENCE [LARGE SCALE GENOMIC DNA]</scope>
</reference>
<dbReference type="OrthoDB" id="107471at2759"/>
<dbReference type="GeneID" id="36398277"/>
<keyword evidence="2" id="KW-1185">Reference proteome</keyword>
<protein>
    <submittedName>
        <fullName evidence="1">Uncharacterized protein</fullName>
    </submittedName>
</protein>